<dbReference type="Proteomes" id="UP000282930">
    <property type="component" value="Chromosome"/>
</dbReference>
<dbReference type="AlphaFoldDB" id="A0A3T0D3T2"/>
<dbReference type="KEGG" id="ccha:ELD05_03325"/>
<dbReference type="Gene3D" id="3.30.750.140">
    <property type="match status" value="1"/>
</dbReference>
<dbReference type="CDD" id="cd17470">
    <property type="entry name" value="T3SS_Flik_C"/>
    <property type="match status" value="1"/>
</dbReference>
<dbReference type="EMBL" id="CP034791">
    <property type="protein sequence ID" value="AZT89759.1"/>
    <property type="molecule type" value="Genomic_DNA"/>
</dbReference>
<dbReference type="InterPro" id="IPR038610">
    <property type="entry name" value="FliK-like_C_sf"/>
</dbReference>
<accession>A0A3T0D3T2</accession>
<proteinExistence type="predicted"/>
<evidence type="ECO:0000259" key="1">
    <source>
        <dbReference type="Pfam" id="PF02120"/>
    </source>
</evidence>
<reference evidence="2 3" key="1">
    <citation type="submission" date="2018-12" db="EMBL/GenBank/DDBJ databases">
        <title>Genome sequence from the cellulolytic species, Caldicellulosiruptor changbaiensis.</title>
        <authorList>
            <person name="Blumer-Schuette S.E."/>
            <person name="Mendoza C."/>
        </authorList>
    </citation>
    <scope>NUCLEOTIDE SEQUENCE [LARGE SCALE GENOMIC DNA]</scope>
    <source>
        <strain evidence="2 3">CBS-Z</strain>
    </source>
</reference>
<sequence length="527" mass="58600">MFVKRKGGKGSLNTALIKLNNLLFAASSKKVANTEQNLQNSSPSSFRKIFNSVTKKIDEVKDNSPKTEENNDSKNFITVSNFRLPRVIVHGDKRSENVQNQDGFETLQGAQKIDSKGDGQLSGIILNLILSLLQNVPNQQSRLFQEVIDSINYQDFTSIKDIKESLNLLEALESDAIGHDKVLDELFNFTNQIGKDENPKSTAVKNLLTHLIFGSDNTLTLSLEGADNLGDKVGAKDSLFEILKSIFQKIDEKTNTFDHFVVASGNPASDFIKDVIQFLSKSIKNSKQFINATEDSVNLKDVLLKSEEVLKNLVSKGADNSESLQRILLNNIYTDSDIQSNGKVGLKIDNKLENKDPGQDVNQLFYRASFQHNSNAISTIDVRDNNNAVKALKFSIIEQIAEKISFIHKQNLTTLTVAIKPEWLGNVVIELNKDLHGNITGNIFVSSPHVKEIVESSLGNLLTILKDQGINISQLNVSLGNSSGNQQFQNQQRFSQKQYSFVHTDDAVDTIESLVYEISENVLNLRA</sequence>
<dbReference type="InterPro" id="IPR021136">
    <property type="entry name" value="Flagellar_hook_control-like_C"/>
</dbReference>
<protein>
    <submittedName>
        <fullName evidence="2">Flagellar hook-length control protein FliK</fullName>
    </submittedName>
</protein>
<keyword evidence="2" id="KW-0969">Cilium</keyword>
<dbReference type="Pfam" id="PF02120">
    <property type="entry name" value="Flg_hook"/>
    <property type="match status" value="1"/>
</dbReference>
<keyword evidence="2" id="KW-0282">Flagellum</keyword>
<gene>
    <name evidence="2" type="ORF">ELD05_03325</name>
</gene>
<feature type="domain" description="Flagellar hook-length control protein-like C-terminal" evidence="1">
    <location>
        <begin position="408"/>
        <end position="485"/>
    </location>
</feature>
<evidence type="ECO:0000313" key="3">
    <source>
        <dbReference type="Proteomes" id="UP000282930"/>
    </source>
</evidence>
<name>A0A3T0D3T2_9FIRM</name>
<keyword evidence="3" id="KW-1185">Reference proteome</keyword>
<keyword evidence="2" id="KW-0966">Cell projection</keyword>
<organism evidence="2 3">
    <name type="scientific">Caldicellulosiruptor changbaiensis</name>
    <dbReference type="NCBI Taxonomy" id="1222016"/>
    <lineage>
        <taxon>Bacteria</taxon>
        <taxon>Bacillati</taxon>
        <taxon>Bacillota</taxon>
        <taxon>Bacillota incertae sedis</taxon>
        <taxon>Caldicellulosiruptorales</taxon>
        <taxon>Caldicellulosiruptoraceae</taxon>
        <taxon>Caldicellulosiruptor</taxon>
    </lineage>
</organism>
<evidence type="ECO:0000313" key="2">
    <source>
        <dbReference type="EMBL" id="AZT89759.1"/>
    </source>
</evidence>